<evidence type="ECO:0000256" key="4">
    <source>
        <dbReference type="ARBA" id="ARBA00030762"/>
    </source>
</evidence>
<keyword evidence="9" id="KW-1185">Reference proteome</keyword>
<feature type="binding site" evidence="5">
    <location>
        <position position="70"/>
    </location>
    <ligand>
        <name>Zn(2+)</name>
        <dbReference type="ChEBI" id="CHEBI:29105"/>
    </ligand>
</feature>
<gene>
    <name evidence="8" type="ORF">H8S44_02400</name>
</gene>
<dbReference type="GO" id="GO:0046872">
    <property type="term" value="F:metal ion binding"/>
    <property type="evidence" value="ECO:0007669"/>
    <property type="project" value="UniProtKB-KW"/>
</dbReference>
<feature type="binding site" evidence="5">
    <location>
        <position position="128"/>
    </location>
    <ligand>
        <name>Zn(2+)</name>
        <dbReference type="ChEBI" id="CHEBI:29105"/>
    </ligand>
</feature>
<evidence type="ECO:0000256" key="3">
    <source>
        <dbReference type="ARBA" id="ARBA00029741"/>
    </source>
</evidence>
<evidence type="ECO:0000256" key="2">
    <source>
        <dbReference type="ARBA" id="ARBA00022833"/>
    </source>
</evidence>
<protein>
    <recommendedName>
        <fullName evidence="3">Phosphohexomutase</fullName>
    </recommendedName>
    <alternativeName>
        <fullName evidence="4">Phosphomannose isomerase</fullName>
    </alternativeName>
</protein>
<dbReference type="SUPFAM" id="SSF51182">
    <property type="entry name" value="RmlC-like cupins"/>
    <property type="match status" value="1"/>
</dbReference>
<comment type="caution">
    <text evidence="8">The sequence shown here is derived from an EMBL/GenBank/DDBJ whole genome shotgun (WGS) entry which is preliminary data.</text>
</comment>
<keyword evidence="8" id="KW-0413">Isomerase</keyword>
<evidence type="ECO:0000313" key="8">
    <source>
        <dbReference type="EMBL" id="MBC5658638.1"/>
    </source>
</evidence>
<keyword evidence="1 5" id="KW-0479">Metal-binding</keyword>
<sequence length="274" mass="31268">MAFTQPQKLTPIRKEYIWGTEDWMLSWLNEGMEQVPLLIKIIKAREALSVQVHPGDEFAREEEHKNGKTEMWYVLDCEPGAYLYYGLKHKISEDEFRKRIKNQTILEVCRKIPVKKGDVFYIPAGLLHAIGAGITVAEIQQSSDVTYRVYDYNREDANHEKRPLHIEKAALVAGFMPPLAGHRPMGSRIQKNGYSRTLLVQCPYFVVQLYEIEESLFCSTEKGFQSLLILEGEGELTHEAGTIRLQAGDSIYLPKETGAYEIKGKLQLLCSTAE</sequence>
<name>A0A923L9Z3_9FIRM</name>
<dbReference type="PANTHER" id="PTHR42742:SF3">
    <property type="entry name" value="FRUCTOKINASE"/>
    <property type="match status" value="1"/>
</dbReference>
<evidence type="ECO:0000256" key="6">
    <source>
        <dbReference type="PIRSR" id="PIRSR036894-2"/>
    </source>
</evidence>
<organism evidence="8 9">
    <name type="scientific">Anaerosacchariphilus hominis</name>
    <dbReference type="NCBI Taxonomy" id="2763017"/>
    <lineage>
        <taxon>Bacteria</taxon>
        <taxon>Bacillati</taxon>
        <taxon>Bacillota</taxon>
        <taxon>Clostridia</taxon>
        <taxon>Lachnospirales</taxon>
        <taxon>Lachnospiraceae</taxon>
        <taxon>Anaerosacchariphilus</taxon>
    </lineage>
</organism>
<dbReference type="InterPro" id="IPR051804">
    <property type="entry name" value="Carb_Metab_Reg_Kinase/Isom"/>
</dbReference>
<evidence type="ECO:0000256" key="1">
    <source>
        <dbReference type="ARBA" id="ARBA00022723"/>
    </source>
</evidence>
<dbReference type="PIRSF" id="PIRSF036894">
    <property type="entry name" value="PMI_Firm_short"/>
    <property type="match status" value="1"/>
</dbReference>
<accession>A0A923L9Z3</accession>
<dbReference type="GO" id="GO:0004476">
    <property type="term" value="F:mannose-6-phosphate isomerase activity"/>
    <property type="evidence" value="ECO:0007669"/>
    <property type="project" value="InterPro"/>
</dbReference>
<dbReference type="InterPro" id="IPR011051">
    <property type="entry name" value="RmlC_Cupin_sf"/>
</dbReference>
<dbReference type="InterPro" id="IPR049071">
    <property type="entry name" value="MPI_cupin_dom"/>
</dbReference>
<keyword evidence="2 5" id="KW-0862">Zinc</keyword>
<dbReference type="Pfam" id="PF21621">
    <property type="entry name" value="MPI_cupin_dom"/>
    <property type="match status" value="1"/>
</dbReference>
<dbReference type="InterPro" id="IPR014710">
    <property type="entry name" value="RmlC-like_jellyroll"/>
</dbReference>
<dbReference type="RefSeq" id="WP_186872669.1">
    <property type="nucleotide sequence ID" value="NZ_JACOOR010000001.1"/>
</dbReference>
<dbReference type="AlphaFoldDB" id="A0A923L9Z3"/>
<feature type="domain" description="Mannose-6-phosphate isomerase cupin" evidence="7">
    <location>
        <begin position="198"/>
        <end position="271"/>
    </location>
</feature>
<reference evidence="8" key="1">
    <citation type="submission" date="2020-08" db="EMBL/GenBank/DDBJ databases">
        <title>Genome public.</title>
        <authorList>
            <person name="Liu C."/>
            <person name="Sun Q."/>
        </authorList>
    </citation>
    <scope>NUCLEOTIDE SEQUENCE</scope>
    <source>
        <strain evidence="8">NSJ-68</strain>
    </source>
</reference>
<evidence type="ECO:0000313" key="9">
    <source>
        <dbReference type="Proteomes" id="UP000649345"/>
    </source>
</evidence>
<proteinExistence type="predicted"/>
<evidence type="ECO:0000259" key="7">
    <source>
        <dbReference type="Pfam" id="PF21621"/>
    </source>
</evidence>
<comment type="cofactor">
    <cofactor evidence="5">
        <name>Zn(2+)</name>
        <dbReference type="ChEBI" id="CHEBI:29105"/>
    </cofactor>
    <text evidence="5">Binds 1 zinc ion per subunit.</text>
</comment>
<dbReference type="CDD" id="cd07010">
    <property type="entry name" value="cupin_PMI_type_I_N_bac"/>
    <property type="match status" value="1"/>
</dbReference>
<dbReference type="EMBL" id="JACOOR010000001">
    <property type="protein sequence ID" value="MBC5658638.1"/>
    <property type="molecule type" value="Genomic_DNA"/>
</dbReference>
<feature type="active site" evidence="6">
    <location>
        <position position="148"/>
    </location>
</feature>
<dbReference type="PANTHER" id="PTHR42742">
    <property type="entry name" value="TRANSCRIPTIONAL REPRESSOR MPRA"/>
    <property type="match status" value="1"/>
</dbReference>
<dbReference type="InterPro" id="IPR014628">
    <property type="entry name" value="Man6P_isomerase_Firm_short"/>
</dbReference>
<evidence type="ECO:0000256" key="5">
    <source>
        <dbReference type="PIRSR" id="PIRSR036894-1"/>
    </source>
</evidence>
<dbReference type="GO" id="GO:0005975">
    <property type="term" value="P:carbohydrate metabolic process"/>
    <property type="evidence" value="ECO:0007669"/>
    <property type="project" value="InterPro"/>
</dbReference>
<feature type="binding site" evidence="5">
    <location>
        <position position="53"/>
    </location>
    <ligand>
        <name>Zn(2+)</name>
        <dbReference type="ChEBI" id="CHEBI:29105"/>
    </ligand>
</feature>
<dbReference type="Gene3D" id="2.60.120.10">
    <property type="entry name" value="Jelly Rolls"/>
    <property type="match status" value="2"/>
</dbReference>
<dbReference type="Proteomes" id="UP000649345">
    <property type="component" value="Unassembled WGS sequence"/>
</dbReference>